<evidence type="ECO:0000313" key="2">
    <source>
        <dbReference type="Proteomes" id="UP000422221"/>
    </source>
</evidence>
<dbReference type="Proteomes" id="UP000422221">
    <property type="component" value="Unassembled WGS sequence"/>
</dbReference>
<sequence length="193" mass="21848">MNAKRNVILIIGALFLLIPAVKAQSKFHIILDYHYNLGICEKYWGRTFDRGEYKMHGNSLHFTALYDITQKISAGAGIGADRYEEPGYNTFPVYGTFRYRPVPKLLNGYVFTDLGYGLFKNDNVAPGWMWNAGIGYTKMFRKHFGLNFQLGYNLKEFGGIPSYEVDLVSGEVNYAGKKNSVRHSVSFGIGLVF</sequence>
<organism evidence="1 2">
    <name type="scientific">Bacteroides salyersiae</name>
    <dbReference type="NCBI Taxonomy" id="291644"/>
    <lineage>
        <taxon>Bacteria</taxon>
        <taxon>Pseudomonadati</taxon>
        <taxon>Bacteroidota</taxon>
        <taxon>Bacteroidia</taxon>
        <taxon>Bacteroidales</taxon>
        <taxon>Bacteroidaceae</taxon>
        <taxon>Bacteroides</taxon>
    </lineage>
</organism>
<accession>A0A7J4XIJ2</accession>
<proteinExistence type="predicted"/>
<name>A0A7J4XIJ2_9BACE</name>
<reference evidence="1 2" key="1">
    <citation type="journal article" date="2019" name="Nat. Med.">
        <title>A library of human gut bacterial isolates paired with longitudinal multiomics data enables mechanistic microbiome research.</title>
        <authorList>
            <person name="Poyet M."/>
            <person name="Groussin M."/>
            <person name="Gibbons S.M."/>
            <person name="Avila-Pacheco J."/>
            <person name="Jiang X."/>
            <person name="Kearney S.M."/>
            <person name="Perrotta A.R."/>
            <person name="Berdy B."/>
            <person name="Zhao S."/>
            <person name="Lieberman T.D."/>
            <person name="Swanson P.K."/>
            <person name="Smith M."/>
            <person name="Roesemann S."/>
            <person name="Alexander J.E."/>
            <person name="Rich S.A."/>
            <person name="Livny J."/>
            <person name="Vlamakis H."/>
            <person name="Clish C."/>
            <person name="Bullock K."/>
            <person name="Deik A."/>
            <person name="Scott J."/>
            <person name="Pierce K.A."/>
            <person name="Xavier R.J."/>
            <person name="Alm E.J."/>
        </authorList>
    </citation>
    <scope>NUCLEOTIDE SEQUENCE [LARGE SCALE GENOMIC DNA]</scope>
    <source>
        <strain evidence="1 2">BIOML-A10</strain>
    </source>
</reference>
<gene>
    <name evidence="1" type="ORF">F3F73_12285</name>
</gene>
<evidence type="ECO:0008006" key="3">
    <source>
        <dbReference type="Google" id="ProtNLM"/>
    </source>
</evidence>
<dbReference type="RefSeq" id="WP_130058320.1">
    <property type="nucleotide sequence ID" value="NZ_RCXT01000003.1"/>
</dbReference>
<comment type="caution">
    <text evidence="1">The sequence shown here is derived from an EMBL/GenBank/DDBJ whole genome shotgun (WGS) entry which is preliminary data.</text>
</comment>
<dbReference type="AlphaFoldDB" id="A0A7J4XIJ2"/>
<protein>
    <recommendedName>
        <fullName evidence="3">Porin family protein</fullName>
    </recommendedName>
</protein>
<dbReference type="EMBL" id="VWMK01000011">
    <property type="protein sequence ID" value="KAA3764626.1"/>
    <property type="molecule type" value="Genomic_DNA"/>
</dbReference>
<evidence type="ECO:0000313" key="1">
    <source>
        <dbReference type="EMBL" id="KAA3764626.1"/>
    </source>
</evidence>